<name>A0A6J5NXR6_9CAUD</name>
<protein>
    <submittedName>
        <fullName evidence="1">Uncharacterized protein</fullName>
    </submittedName>
</protein>
<evidence type="ECO:0000313" key="1">
    <source>
        <dbReference type="EMBL" id="CAB4161795.1"/>
    </source>
</evidence>
<dbReference type="EMBL" id="LR796727">
    <property type="protein sequence ID" value="CAB4161795.1"/>
    <property type="molecule type" value="Genomic_DNA"/>
</dbReference>
<sequence length="162" mass="18051">MNTQEKDDLASAYDRFVCRGVDLLSDTGFPVTVGLRTAVLATGWAESRYEWRLHPSYIRKGFWSITKTLLRTVQSVNRLPLDRIIAVLAVRTPDRAVLLDACTWNDELAAAVAGLAIYPALPRTHPTTAWDDLNVARKLAWGREVTPVTEDLWAECARIAAA</sequence>
<proteinExistence type="predicted"/>
<reference evidence="1" key="1">
    <citation type="submission" date="2020-04" db="EMBL/GenBank/DDBJ databases">
        <authorList>
            <person name="Chiriac C."/>
            <person name="Salcher M."/>
            <person name="Ghai R."/>
            <person name="Kavagutti S V."/>
        </authorList>
    </citation>
    <scope>NUCLEOTIDE SEQUENCE</scope>
</reference>
<organism evidence="1">
    <name type="scientific">uncultured Caudovirales phage</name>
    <dbReference type="NCBI Taxonomy" id="2100421"/>
    <lineage>
        <taxon>Viruses</taxon>
        <taxon>Duplodnaviria</taxon>
        <taxon>Heunggongvirae</taxon>
        <taxon>Uroviricota</taxon>
        <taxon>Caudoviricetes</taxon>
        <taxon>Peduoviridae</taxon>
        <taxon>Maltschvirus</taxon>
        <taxon>Maltschvirus maltsch</taxon>
    </lineage>
</organism>
<gene>
    <name evidence="1" type="ORF">UFOVP786_2</name>
</gene>
<accession>A0A6J5NXR6</accession>